<dbReference type="Proteomes" id="UP001333110">
    <property type="component" value="Unassembled WGS sequence"/>
</dbReference>
<sequence>MSQQCALATQEADRIPGCITSSVASRSREVILPLYSALVRPHLEHCIHLWHPPYKTDMDLLAWVQRRATEMFRGMEHLSYEERLRELGLCSLEKRRLRGDLIAAFQYLKGAYKKVGDRLFHGACTDRTRGLIASAGLQQALFAEREREAGKAEGRFPAPERCSRCLRLRGSLLAHDGPKGGRRPPEQRRAGERAAGLQGPSPKQRGGSEPSRAGLLGGRLGGRSAATAVTRRPSPVGGGASGQLLPGFAMAERGGRRGRRERALLWCVLVAAWEAAWGQLR</sequence>
<feature type="compositionally biased region" description="Basic and acidic residues" evidence="1">
    <location>
        <begin position="176"/>
        <end position="192"/>
    </location>
</feature>
<comment type="caution">
    <text evidence="2">The sequence shown here is derived from an EMBL/GenBank/DDBJ whole genome shotgun (WGS) entry which is preliminary data.</text>
</comment>
<evidence type="ECO:0000313" key="4">
    <source>
        <dbReference type="Proteomes" id="UP001333110"/>
    </source>
</evidence>
<evidence type="ECO:0000313" key="2">
    <source>
        <dbReference type="EMBL" id="KAK4814868.1"/>
    </source>
</evidence>
<organism evidence="2 4">
    <name type="scientific">Mycteria americana</name>
    <name type="common">Wood stork</name>
    <dbReference type="NCBI Taxonomy" id="33587"/>
    <lineage>
        <taxon>Eukaryota</taxon>
        <taxon>Metazoa</taxon>
        <taxon>Chordata</taxon>
        <taxon>Craniata</taxon>
        <taxon>Vertebrata</taxon>
        <taxon>Euteleostomi</taxon>
        <taxon>Archelosauria</taxon>
        <taxon>Archosauria</taxon>
        <taxon>Dinosauria</taxon>
        <taxon>Saurischia</taxon>
        <taxon>Theropoda</taxon>
        <taxon>Coelurosauria</taxon>
        <taxon>Aves</taxon>
        <taxon>Neognathae</taxon>
        <taxon>Neoaves</taxon>
        <taxon>Aequornithes</taxon>
        <taxon>Ciconiiformes</taxon>
        <taxon>Ciconiidae</taxon>
        <taxon>Mycteria</taxon>
    </lineage>
</organism>
<name>A0AAN7NPR1_MYCAM</name>
<evidence type="ECO:0000256" key="1">
    <source>
        <dbReference type="SAM" id="MobiDB-lite"/>
    </source>
</evidence>
<feature type="region of interest" description="Disordered" evidence="1">
    <location>
        <begin position="173"/>
        <end position="241"/>
    </location>
</feature>
<protein>
    <submittedName>
        <fullName evidence="2">Uncharacterized protein</fullName>
    </submittedName>
</protein>
<gene>
    <name evidence="2" type="ORF">QYF61_027841</name>
    <name evidence="3" type="ORF">QYF61_027842</name>
</gene>
<proteinExistence type="predicted"/>
<evidence type="ECO:0000313" key="3">
    <source>
        <dbReference type="EMBL" id="KAK4814869.1"/>
    </source>
</evidence>
<accession>A0AAN7NPR1</accession>
<dbReference type="AlphaFoldDB" id="A0AAN7NPR1"/>
<reference evidence="2 4" key="1">
    <citation type="journal article" date="2023" name="J. Hered.">
        <title>Chromosome-level genome of the wood stork (Mycteria americana) provides insight into avian chromosome evolution.</title>
        <authorList>
            <person name="Flamio R. Jr."/>
            <person name="Ramstad K.M."/>
        </authorList>
    </citation>
    <scope>NUCLEOTIDE SEQUENCE [LARGE SCALE GENOMIC DNA]</scope>
    <source>
        <strain evidence="2">JAX WOST 10</strain>
    </source>
</reference>
<keyword evidence="4" id="KW-1185">Reference proteome</keyword>
<dbReference type="PANTHER" id="PTHR33332">
    <property type="entry name" value="REVERSE TRANSCRIPTASE DOMAIN-CONTAINING PROTEIN"/>
    <property type="match status" value="1"/>
</dbReference>
<dbReference type="EMBL" id="JAUNZN010000011">
    <property type="protein sequence ID" value="KAK4814868.1"/>
    <property type="molecule type" value="Genomic_DNA"/>
</dbReference>
<dbReference type="EMBL" id="JAUNZN010000011">
    <property type="protein sequence ID" value="KAK4814869.1"/>
    <property type="molecule type" value="Genomic_DNA"/>
</dbReference>